<dbReference type="GO" id="GO:0043952">
    <property type="term" value="P:protein transport by the Sec complex"/>
    <property type="evidence" value="ECO:0007669"/>
    <property type="project" value="UniProtKB-UniRule"/>
</dbReference>
<feature type="transmembrane region" description="Helical" evidence="9">
    <location>
        <begin position="548"/>
        <end position="571"/>
    </location>
</feature>
<evidence type="ECO:0000256" key="2">
    <source>
        <dbReference type="ARBA" id="ARBA00022448"/>
    </source>
</evidence>
<dbReference type="Pfam" id="PF21760">
    <property type="entry name" value="SecD_1st"/>
    <property type="match status" value="1"/>
</dbReference>
<sequence>MQNKGLITVFAILFGIVSLYQLSYTYIANGVEDDAKEYAQAKYPETEPAQRALAETKYLDSVTNLPQMLGIDYKTAKEKELNKGLDLKGGINVILQVSVKDILKGLANNTKDPAFNQALSNADELQKQTQDTYLESFYEAFEAIPGDNKLASPNIFFNKNLEDEINASMTNDEVRPVISRKIDESIASAFEVLRKRIDKFGVTQPNLQRLGNSGRILVELPGAKDIERTKDLLQSTAQLEFWEAYKAETFQSFLFEADAKLKTMLSPEAEVVESEVSETEVAQDSTAVTEEVTEEATDDDLQDLLGEDDGEEASTDPAVNNPLLSKISFGTPGSPIIASVQTKDQETIKEYLDNPQIRQLLPTELRYVKFVWGLPTDREVTVDNETKTVEYADLYALVGNRENVPPLSGGVVTDAAQGYDQVGRVAVTMQMNGTGAKIWEEMTGKASQEGSQIAIMLDDIVYSAPGVSSGPIAGGRSEITGDFTIAEGQDLANVLRAGKLPASADIIDAAVVGPTLGQEAIDSGILSFAIALLFVLIWMIFYYGKAGIFADIALAVNILFIFGILAGIGAVLTLPGIAGIVLTIGISVDANVLIFERIREELSKGKAQRDAIKDGFSNALSSILDANITTGLTGLILLVFGTGPIQGFATTLLIGILTSLFTAIFITRLFIDGYTKNGKSLTCSTPITKNLFKNVNIDFLRKRKIAYVISGILLAISIGSLFTVGLNQGIDFVGGRTYTVRFDKDVSAPEIEVKLLPVFTSVEAKTYGSDNQLKISTKYKVDESGEEVDTEIEQMLFSTLKSDFPSDLTLEDFKINGNDTETKVAGLMGYNKVNPTISDDIKTSSFWAVLGSLVVVFLYILLRFRRWQFSLGAVAAVFHDVLLVLGIFSLTYKVMPFNMEIDQSFIAAILTVIGYSLNDTVVVFDRIREFFNEHPGWKMNRIINSALNSTLSRTLNTSMTTLIVLLCIFFIGAESIRGLIFALIVGVVVGTYSSLFIATPVFYDTVRKRGIDLTDKKEEEEEVVA</sequence>
<keyword evidence="16" id="KW-1185">Reference proteome</keyword>
<comment type="similarity">
    <text evidence="10">Belongs to the SecD/SecF family. SecF subfamily.</text>
</comment>
<feature type="domain" description="Protein translocase subunit SecDF P1" evidence="13">
    <location>
        <begin position="188"/>
        <end position="243"/>
    </location>
</feature>
<evidence type="ECO:0000259" key="14">
    <source>
        <dbReference type="Pfam" id="PF22599"/>
    </source>
</evidence>
<feature type="transmembrane region" description="Helical" evidence="9">
    <location>
        <begin position="616"/>
        <end position="640"/>
    </location>
</feature>
<keyword evidence="7 9" id="KW-0811">Translocation</keyword>
<feature type="transmembrane region" description="Helical" evidence="9">
    <location>
        <begin position="844"/>
        <end position="862"/>
    </location>
</feature>
<comment type="subunit">
    <text evidence="10">Forms a complex with SecD. Part of the essential Sec protein translocation apparatus which comprises SecA, SecYEG and auxiliary proteins SecDF. Other proteins may also be involved.</text>
</comment>
<evidence type="ECO:0000256" key="10">
    <source>
        <dbReference type="HAMAP-Rule" id="MF_01464"/>
    </source>
</evidence>
<dbReference type="KEGG" id="mgel:G5B37_06160"/>
<feature type="compositionally biased region" description="Low complexity" evidence="11">
    <location>
        <begin position="279"/>
        <end position="290"/>
    </location>
</feature>
<dbReference type="FunFam" id="1.20.1640.10:FF:000004">
    <property type="entry name" value="Protein translocase subunit SecD"/>
    <property type="match status" value="1"/>
</dbReference>
<evidence type="ECO:0000313" key="15">
    <source>
        <dbReference type="EMBL" id="QIE59155.1"/>
    </source>
</evidence>
<dbReference type="AlphaFoldDB" id="A0A6G6GKQ0"/>
<feature type="region of interest" description="Disordered" evidence="11">
    <location>
        <begin position="272"/>
        <end position="321"/>
    </location>
</feature>
<feature type="domain" description="Protein export membrane protein SecD/SecF C-terminal" evidence="12">
    <location>
        <begin position="503"/>
        <end position="668"/>
    </location>
</feature>
<dbReference type="InterPro" id="IPR048634">
    <property type="entry name" value="SecD_SecF_C"/>
</dbReference>
<name>A0A6G6GKQ0_9FLAO</name>
<feature type="domain" description="SecDF P1 head subdomain" evidence="14">
    <location>
        <begin position="405"/>
        <end position="502"/>
    </location>
</feature>
<accession>A0A6G6GKQ0</accession>
<evidence type="ECO:0000256" key="6">
    <source>
        <dbReference type="ARBA" id="ARBA00022989"/>
    </source>
</evidence>
<evidence type="ECO:0000256" key="11">
    <source>
        <dbReference type="SAM" id="MobiDB-lite"/>
    </source>
</evidence>
<dbReference type="NCBIfam" id="TIGR00966">
    <property type="entry name" value="transloc_SecF"/>
    <property type="match status" value="1"/>
</dbReference>
<evidence type="ECO:0000313" key="16">
    <source>
        <dbReference type="Proteomes" id="UP000505306"/>
    </source>
</evidence>
<dbReference type="Gene3D" id="3.30.70.3220">
    <property type="match status" value="1"/>
</dbReference>
<dbReference type="Pfam" id="PF22599">
    <property type="entry name" value="SecDF_P1_head"/>
    <property type="match status" value="1"/>
</dbReference>
<comment type="subunit">
    <text evidence="9">Forms a complex with SecF. Part of the essential Sec protein translocation apparatus which comprises SecA, SecYEG and auxiliary proteins SecDF. Other proteins may also be involved.</text>
</comment>
<protein>
    <recommendedName>
        <fullName evidence="9 10">Multifunctional fusion protein</fullName>
    </recommendedName>
    <domain>
        <recommendedName>
            <fullName evidence="9">Protein translocase subunit SecD</fullName>
        </recommendedName>
    </domain>
    <domain>
        <recommendedName>
            <fullName evidence="10">Protein-export membrane protein SecF</fullName>
        </recommendedName>
    </domain>
</protein>
<evidence type="ECO:0000256" key="3">
    <source>
        <dbReference type="ARBA" id="ARBA00022475"/>
    </source>
</evidence>
<dbReference type="InterPro" id="IPR048631">
    <property type="entry name" value="SecD_1st"/>
</dbReference>
<dbReference type="NCBIfam" id="TIGR01129">
    <property type="entry name" value="secD"/>
    <property type="match status" value="1"/>
</dbReference>
<reference evidence="15 16" key="1">
    <citation type="submission" date="2020-02" db="EMBL/GenBank/DDBJ databases">
        <title>Complete genome sequence of Flavobacteriaceae bacterium.</title>
        <authorList>
            <person name="Kim S.-J."/>
            <person name="Kim Y.-S."/>
            <person name="Kim K.-H."/>
        </authorList>
    </citation>
    <scope>NUCLEOTIDE SEQUENCE [LARGE SCALE GENOMIC DNA]</scope>
    <source>
        <strain evidence="15 16">RR4-40</strain>
    </source>
</reference>
<feature type="transmembrane region" description="Helical" evidence="9">
    <location>
        <begin position="577"/>
        <end position="595"/>
    </location>
</feature>
<dbReference type="SUPFAM" id="SSF82866">
    <property type="entry name" value="Multidrug efflux transporter AcrB transmembrane domain"/>
    <property type="match status" value="2"/>
</dbReference>
<keyword evidence="4 9" id="KW-0812">Transmembrane</keyword>
<dbReference type="InterPro" id="IPR022646">
    <property type="entry name" value="SecD/SecF_CS"/>
</dbReference>
<dbReference type="InterPro" id="IPR005791">
    <property type="entry name" value="SecD"/>
</dbReference>
<feature type="transmembrane region" description="Helical" evidence="9">
    <location>
        <begin position="979"/>
        <end position="1003"/>
    </location>
</feature>
<dbReference type="Proteomes" id="UP000505306">
    <property type="component" value="Chromosome"/>
</dbReference>
<dbReference type="InterPro" id="IPR022813">
    <property type="entry name" value="SecD/SecF_arch_bac"/>
</dbReference>
<evidence type="ECO:0000256" key="4">
    <source>
        <dbReference type="ARBA" id="ARBA00022692"/>
    </source>
</evidence>
<dbReference type="GO" id="GO:0006605">
    <property type="term" value="P:protein targeting"/>
    <property type="evidence" value="ECO:0007669"/>
    <property type="project" value="UniProtKB-UniRule"/>
</dbReference>
<feature type="transmembrane region" description="Helical" evidence="9">
    <location>
        <begin position="955"/>
        <end position="973"/>
    </location>
</feature>
<dbReference type="PANTHER" id="PTHR30081">
    <property type="entry name" value="PROTEIN-EXPORT MEMBRANE PROTEIN SEC"/>
    <property type="match status" value="1"/>
</dbReference>
<feature type="domain" description="Protein export membrane protein SecD/SecF C-terminal" evidence="12">
    <location>
        <begin position="829"/>
        <end position="1005"/>
    </location>
</feature>
<dbReference type="InterPro" id="IPR054384">
    <property type="entry name" value="SecDF_P1_head"/>
</dbReference>
<comment type="subcellular location">
    <subcellularLocation>
        <location evidence="1 9">Cell membrane</location>
        <topology evidence="1 9">Multi-pass membrane protein</topology>
    </subcellularLocation>
</comment>
<dbReference type="HAMAP" id="MF_01463_B">
    <property type="entry name" value="SecD_B"/>
    <property type="match status" value="1"/>
</dbReference>
<dbReference type="GO" id="GO:0005886">
    <property type="term" value="C:plasma membrane"/>
    <property type="evidence" value="ECO:0007669"/>
    <property type="project" value="UniProtKB-SubCell"/>
</dbReference>
<feature type="compositionally biased region" description="Acidic residues" evidence="11">
    <location>
        <begin position="291"/>
        <end position="314"/>
    </location>
</feature>
<dbReference type="InterPro" id="IPR005665">
    <property type="entry name" value="SecF_bac"/>
</dbReference>
<feature type="transmembrane region" description="Helical" evidence="9">
    <location>
        <begin position="652"/>
        <end position="671"/>
    </location>
</feature>
<dbReference type="Pfam" id="PF07549">
    <property type="entry name" value="Sec_GG"/>
    <property type="match status" value="2"/>
</dbReference>
<comment type="similarity">
    <text evidence="9">Belongs to the SecD/SecF family. SecD subfamily.</text>
</comment>
<evidence type="ECO:0000259" key="13">
    <source>
        <dbReference type="Pfam" id="PF21760"/>
    </source>
</evidence>
<dbReference type="InterPro" id="IPR055344">
    <property type="entry name" value="SecD_SecF_C_bact"/>
</dbReference>
<keyword evidence="6 9" id="KW-1133">Transmembrane helix</keyword>
<dbReference type="InterPro" id="IPR022645">
    <property type="entry name" value="SecD/SecF_bac"/>
</dbReference>
<organism evidence="15 16">
    <name type="scientific">Rasiella rasia</name>
    <dbReference type="NCBI Taxonomy" id="2744027"/>
    <lineage>
        <taxon>Bacteria</taxon>
        <taxon>Pseudomonadati</taxon>
        <taxon>Bacteroidota</taxon>
        <taxon>Flavobacteriia</taxon>
        <taxon>Flavobacteriales</taxon>
        <taxon>Flavobacteriaceae</taxon>
        <taxon>Rasiella</taxon>
    </lineage>
</organism>
<dbReference type="HAMAP" id="MF_01464_B">
    <property type="entry name" value="SecF_B"/>
    <property type="match status" value="1"/>
</dbReference>
<keyword evidence="3 9" id="KW-1003">Cell membrane</keyword>
<evidence type="ECO:0000256" key="8">
    <source>
        <dbReference type="ARBA" id="ARBA00023136"/>
    </source>
</evidence>
<evidence type="ECO:0000256" key="7">
    <source>
        <dbReference type="ARBA" id="ARBA00023010"/>
    </source>
</evidence>
<dbReference type="RefSeq" id="WP_164679184.1">
    <property type="nucleotide sequence ID" value="NZ_CP049057.1"/>
</dbReference>
<keyword evidence="2 9" id="KW-0813">Transport</keyword>
<proteinExistence type="inferred from homology"/>
<feature type="transmembrane region" description="Helical" evidence="9">
    <location>
        <begin position="904"/>
        <end position="924"/>
    </location>
</feature>
<comment type="caution">
    <text evidence="9">Lacks conserved residue(s) required for the propagation of feature annotation.</text>
</comment>
<comment type="function">
    <text evidence="9">Part of the Sec protein translocase complex. Interacts with the SecYEG preprotein conducting channel. SecDF uses the proton motive force (PMF) to complete protein translocation after the ATP-dependent function of SecA.</text>
</comment>
<dbReference type="PANTHER" id="PTHR30081:SF1">
    <property type="entry name" value="PROTEIN TRANSLOCASE SUBUNIT SECD"/>
    <property type="match status" value="1"/>
</dbReference>
<evidence type="ECO:0000256" key="9">
    <source>
        <dbReference type="HAMAP-Rule" id="MF_01463"/>
    </source>
</evidence>
<evidence type="ECO:0000256" key="5">
    <source>
        <dbReference type="ARBA" id="ARBA00022927"/>
    </source>
</evidence>
<dbReference type="NCBIfam" id="TIGR00916">
    <property type="entry name" value="2A0604s01"/>
    <property type="match status" value="2"/>
</dbReference>
<feature type="transmembrane region" description="Helical" evidence="9">
    <location>
        <begin position="869"/>
        <end position="892"/>
    </location>
</feature>
<evidence type="ECO:0000259" key="12">
    <source>
        <dbReference type="Pfam" id="PF02355"/>
    </source>
</evidence>
<dbReference type="NCBIfam" id="NF009585">
    <property type="entry name" value="PRK13024.1-5"/>
    <property type="match status" value="1"/>
</dbReference>
<dbReference type="Gene3D" id="1.20.1640.10">
    <property type="entry name" value="Multidrug efflux transporter AcrB transmembrane domain"/>
    <property type="match status" value="2"/>
</dbReference>
<dbReference type="PRINTS" id="PR01755">
    <property type="entry name" value="SECFTRNLCASE"/>
</dbReference>
<dbReference type="EMBL" id="CP049057">
    <property type="protein sequence ID" value="QIE59155.1"/>
    <property type="molecule type" value="Genomic_DNA"/>
</dbReference>
<feature type="transmembrane region" description="Helical" evidence="9">
    <location>
        <begin position="705"/>
        <end position="726"/>
    </location>
</feature>
<evidence type="ECO:0000256" key="1">
    <source>
        <dbReference type="ARBA" id="ARBA00004651"/>
    </source>
</evidence>
<keyword evidence="8 9" id="KW-0472">Membrane</keyword>
<gene>
    <name evidence="10" type="primary">secF</name>
    <name evidence="9" type="synonym">secD</name>
    <name evidence="15" type="ORF">G5B37_06160</name>
</gene>
<dbReference type="GO" id="GO:0065002">
    <property type="term" value="P:intracellular protein transmembrane transport"/>
    <property type="evidence" value="ECO:0007669"/>
    <property type="project" value="UniProtKB-UniRule"/>
</dbReference>
<keyword evidence="5 9" id="KW-0653">Protein transport</keyword>
<feature type="transmembrane region" description="Helical" evidence="9">
    <location>
        <begin position="524"/>
        <end position="541"/>
    </location>
</feature>
<dbReference type="Gene3D" id="3.30.1360.200">
    <property type="match status" value="1"/>
</dbReference>
<dbReference type="Pfam" id="PF02355">
    <property type="entry name" value="SecD_SecF_C"/>
    <property type="match status" value="2"/>
</dbReference>
<dbReference type="GO" id="GO:0015450">
    <property type="term" value="F:protein-transporting ATPase activity"/>
    <property type="evidence" value="ECO:0007669"/>
    <property type="project" value="InterPro"/>
</dbReference>